<dbReference type="AlphaFoldDB" id="A0A8D4UW37"/>
<name>A0A8D4UW37_9FIRM</name>
<sequence>MNIGVIGVGHIGGTLAEKFVKAGHQVSVANSRGKEAVRAFAEKIGAAPSDISEIVKGKDVVILAVPLPAIEKLPRDLFKDAGKTIVVDTSNYYPDLRDSHIKELDEGKTESLWVSEKIGHPIIKAFNNVLGGYPGREGQKERGRGKTCRRCGRRQCGRQSRRHAPDR</sequence>
<accession>A0A8D4UW37</accession>
<evidence type="ECO:0000256" key="1">
    <source>
        <dbReference type="SAM" id="MobiDB-lite"/>
    </source>
</evidence>
<evidence type="ECO:0000313" key="3">
    <source>
        <dbReference type="EMBL" id="BBK26015.1"/>
    </source>
</evidence>
<evidence type="ECO:0000259" key="2">
    <source>
        <dbReference type="Pfam" id="PF03807"/>
    </source>
</evidence>
<dbReference type="Pfam" id="PF03807">
    <property type="entry name" value="F420_oxidored"/>
    <property type="match status" value="1"/>
</dbReference>
<dbReference type="InterPro" id="IPR036291">
    <property type="entry name" value="NAD(P)-bd_dom_sf"/>
</dbReference>
<feature type="region of interest" description="Disordered" evidence="1">
    <location>
        <begin position="134"/>
        <end position="167"/>
    </location>
</feature>
<dbReference type="Proteomes" id="UP000320585">
    <property type="component" value="Chromosome"/>
</dbReference>
<protein>
    <recommendedName>
        <fullName evidence="2">Pyrroline-5-carboxylate reductase catalytic N-terminal domain-containing protein</fullName>
    </recommendedName>
</protein>
<dbReference type="Gene3D" id="3.40.50.720">
    <property type="entry name" value="NAD(P)-binding Rossmann-like Domain"/>
    <property type="match status" value="1"/>
</dbReference>
<dbReference type="GeneID" id="92717156"/>
<evidence type="ECO:0000313" key="4">
    <source>
        <dbReference type="Proteomes" id="UP000320585"/>
    </source>
</evidence>
<reference evidence="4" key="1">
    <citation type="submission" date="2019-05" db="EMBL/GenBank/DDBJ databases">
        <title>Complete genome sequencing of Dialister sp. strain 5BBH33.</title>
        <authorList>
            <person name="Sakamoto M."/>
            <person name="Murakami T."/>
            <person name="Mori H."/>
        </authorList>
    </citation>
    <scope>NUCLEOTIDE SEQUENCE [LARGE SCALE GENOMIC DNA]</scope>
    <source>
        <strain evidence="4">5BBH33</strain>
    </source>
</reference>
<feature type="domain" description="Pyrroline-5-carboxylate reductase catalytic N-terminal" evidence="2">
    <location>
        <begin position="3"/>
        <end position="92"/>
    </location>
</feature>
<dbReference type="KEGG" id="dho:Dia5BBH33_19500"/>
<dbReference type="EMBL" id="AP019697">
    <property type="protein sequence ID" value="BBK26015.1"/>
    <property type="molecule type" value="Genomic_DNA"/>
</dbReference>
<feature type="compositionally biased region" description="Basic residues" evidence="1">
    <location>
        <begin position="145"/>
        <end position="167"/>
    </location>
</feature>
<dbReference type="SUPFAM" id="SSF51735">
    <property type="entry name" value="NAD(P)-binding Rossmann-fold domains"/>
    <property type="match status" value="1"/>
</dbReference>
<proteinExistence type="predicted"/>
<dbReference type="RefSeq" id="WP_198419608.1">
    <property type="nucleotide sequence ID" value="NZ_AP019697.1"/>
</dbReference>
<keyword evidence="4" id="KW-1185">Reference proteome</keyword>
<organism evidence="3 4">
    <name type="scientific">Dialister hominis</name>
    <dbReference type="NCBI Taxonomy" id="2582419"/>
    <lineage>
        <taxon>Bacteria</taxon>
        <taxon>Bacillati</taxon>
        <taxon>Bacillota</taxon>
        <taxon>Negativicutes</taxon>
        <taxon>Veillonellales</taxon>
        <taxon>Veillonellaceae</taxon>
        <taxon>Dialister</taxon>
    </lineage>
</organism>
<gene>
    <name evidence="3" type="ORF">Dia5BBH33_19500</name>
</gene>
<dbReference type="InterPro" id="IPR028939">
    <property type="entry name" value="P5C_Rdtase_cat_N"/>
</dbReference>